<evidence type="ECO:0000313" key="4">
    <source>
        <dbReference type="Proteomes" id="UP000002051"/>
    </source>
</evidence>
<keyword evidence="4" id="KW-1185">Reference proteome</keyword>
<dbReference type="EMBL" id="CM001223">
    <property type="protein sequence ID" value="KEH24013.1"/>
    <property type="molecule type" value="Genomic_DNA"/>
</dbReference>
<name>A0A072U4G0_MEDTR</name>
<dbReference type="HOGENOM" id="CLU_2641914_0_0_1"/>
<gene>
    <name evidence="2" type="ordered locus">MTR_7g100957</name>
</gene>
<dbReference type="EnsemblPlants" id="KEH24013">
    <property type="protein sequence ID" value="KEH24013"/>
    <property type="gene ID" value="MTR_7g100957"/>
</dbReference>
<reference evidence="2 4" key="2">
    <citation type="journal article" date="2014" name="BMC Genomics">
        <title>An improved genome release (version Mt4.0) for the model legume Medicago truncatula.</title>
        <authorList>
            <person name="Tang H."/>
            <person name="Krishnakumar V."/>
            <person name="Bidwell S."/>
            <person name="Rosen B."/>
            <person name="Chan A."/>
            <person name="Zhou S."/>
            <person name="Gentzbittel L."/>
            <person name="Childs K.L."/>
            <person name="Yandell M."/>
            <person name="Gundlach H."/>
            <person name="Mayer K.F."/>
            <person name="Schwartz D.C."/>
            <person name="Town C.D."/>
        </authorList>
    </citation>
    <scope>GENOME REANNOTATION</scope>
    <source>
        <strain evidence="2">A17</strain>
        <strain evidence="3 4">cv. Jemalong A17</strain>
    </source>
</reference>
<organism evidence="2 4">
    <name type="scientific">Medicago truncatula</name>
    <name type="common">Barrel medic</name>
    <name type="synonym">Medicago tribuloides</name>
    <dbReference type="NCBI Taxonomy" id="3880"/>
    <lineage>
        <taxon>Eukaryota</taxon>
        <taxon>Viridiplantae</taxon>
        <taxon>Streptophyta</taxon>
        <taxon>Embryophyta</taxon>
        <taxon>Tracheophyta</taxon>
        <taxon>Spermatophyta</taxon>
        <taxon>Magnoliopsida</taxon>
        <taxon>eudicotyledons</taxon>
        <taxon>Gunneridae</taxon>
        <taxon>Pentapetalae</taxon>
        <taxon>rosids</taxon>
        <taxon>fabids</taxon>
        <taxon>Fabales</taxon>
        <taxon>Fabaceae</taxon>
        <taxon>Papilionoideae</taxon>
        <taxon>50 kb inversion clade</taxon>
        <taxon>NPAAA clade</taxon>
        <taxon>Hologalegina</taxon>
        <taxon>IRL clade</taxon>
        <taxon>Trifolieae</taxon>
        <taxon>Medicago</taxon>
    </lineage>
</organism>
<evidence type="ECO:0000313" key="2">
    <source>
        <dbReference type="EMBL" id="KEH24013.1"/>
    </source>
</evidence>
<feature type="compositionally biased region" description="Basic and acidic residues" evidence="1">
    <location>
        <begin position="59"/>
        <end position="69"/>
    </location>
</feature>
<sequence length="77" mass="9163">MASKRCLCSTDTSDQRRVRCNCIPIVHFLKLLTVSTYFLGNPKISINQTSNRRMKQYNRKSESDQDMHTKKQRNRKR</sequence>
<evidence type="ECO:0000256" key="1">
    <source>
        <dbReference type="SAM" id="MobiDB-lite"/>
    </source>
</evidence>
<dbReference type="AlphaFoldDB" id="A0A072U4G0"/>
<accession>A0A072U4G0</accession>
<feature type="region of interest" description="Disordered" evidence="1">
    <location>
        <begin position="49"/>
        <end position="77"/>
    </location>
</feature>
<proteinExistence type="predicted"/>
<reference evidence="2 4" key="1">
    <citation type="journal article" date="2011" name="Nature">
        <title>The Medicago genome provides insight into the evolution of rhizobial symbioses.</title>
        <authorList>
            <person name="Young N.D."/>
            <person name="Debelle F."/>
            <person name="Oldroyd G.E."/>
            <person name="Geurts R."/>
            <person name="Cannon S.B."/>
            <person name="Udvardi M.K."/>
            <person name="Benedito V.A."/>
            <person name="Mayer K.F."/>
            <person name="Gouzy J."/>
            <person name="Schoof H."/>
            <person name="Van de Peer Y."/>
            <person name="Proost S."/>
            <person name="Cook D.R."/>
            <person name="Meyers B.C."/>
            <person name="Spannagl M."/>
            <person name="Cheung F."/>
            <person name="De Mita S."/>
            <person name="Krishnakumar V."/>
            <person name="Gundlach H."/>
            <person name="Zhou S."/>
            <person name="Mudge J."/>
            <person name="Bharti A.K."/>
            <person name="Murray J.D."/>
            <person name="Naoumkina M.A."/>
            <person name="Rosen B."/>
            <person name="Silverstein K.A."/>
            <person name="Tang H."/>
            <person name="Rombauts S."/>
            <person name="Zhao P.X."/>
            <person name="Zhou P."/>
            <person name="Barbe V."/>
            <person name="Bardou P."/>
            <person name="Bechner M."/>
            <person name="Bellec A."/>
            <person name="Berger A."/>
            <person name="Berges H."/>
            <person name="Bidwell S."/>
            <person name="Bisseling T."/>
            <person name="Choisne N."/>
            <person name="Couloux A."/>
            <person name="Denny R."/>
            <person name="Deshpande S."/>
            <person name="Dai X."/>
            <person name="Doyle J.J."/>
            <person name="Dudez A.M."/>
            <person name="Farmer A.D."/>
            <person name="Fouteau S."/>
            <person name="Franken C."/>
            <person name="Gibelin C."/>
            <person name="Gish J."/>
            <person name="Goldstein S."/>
            <person name="Gonzalez A.J."/>
            <person name="Green P.J."/>
            <person name="Hallab A."/>
            <person name="Hartog M."/>
            <person name="Hua A."/>
            <person name="Humphray S.J."/>
            <person name="Jeong D.H."/>
            <person name="Jing Y."/>
            <person name="Jocker A."/>
            <person name="Kenton S.M."/>
            <person name="Kim D.J."/>
            <person name="Klee K."/>
            <person name="Lai H."/>
            <person name="Lang C."/>
            <person name="Lin S."/>
            <person name="Macmil S.L."/>
            <person name="Magdelenat G."/>
            <person name="Matthews L."/>
            <person name="McCorrison J."/>
            <person name="Monaghan E.L."/>
            <person name="Mun J.H."/>
            <person name="Najar F.Z."/>
            <person name="Nicholson C."/>
            <person name="Noirot C."/>
            <person name="O'Bleness M."/>
            <person name="Paule C.R."/>
            <person name="Poulain J."/>
            <person name="Prion F."/>
            <person name="Qin B."/>
            <person name="Qu C."/>
            <person name="Retzel E.F."/>
            <person name="Riddle C."/>
            <person name="Sallet E."/>
            <person name="Samain S."/>
            <person name="Samson N."/>
            <person name="Sanders I."/>
            <person name="Saurat O."/>
            <person name="Scarpelli C."/>
            <person name="Schiex T."/>
            <person name="Segurens B."/>
            <person name="Severin A.J."/>
            <person name="Sherrier D.J."/>
            <person name="Shi R."/>
            <person name="Sims S."/>
            <person name="Singer S.R."/>
            <person name="Sinharoy S."/>
            <person name="Sterck L."/>
            <person name="Viollet A."/>
            <person name="Wang B.B."/>
            <person name="Wang K."/>
            <person name="Wang M."/>
            <person name="Wang X."/>
            <person name="Warfsmann J."/>
            <person name="Weissenbach J."/>
            <person name="White D.D."/>
            <person name="White J.D."/>
            <person name="Wiley G.B."/>
            <person name="Wincker P."/>
            <person name="Xing Y."/>
            <person name="Yang L."/>
            <person name="Yao Z."/>
            <person name="Ying F."/>
            <person name="Zhai J."/>
            <person name="Zhou L."/>
            <person name="Zuber A."/>
            <person name="Denarie J."/>
            <person name="Dixon R.A."/>
            <person name="May G.D."/>
            <person name="Schwartz D.C."/>
            <person name="Rogers J."/>
            <person name="Quetier F."/>
            <person name="Town C.D."/>
            <person name="Roe B.A."/>
        </authorList>
    </citation>
    <scope>NUCLEOTIDE SEQUENCE [LARGE SCALE GENOMIC DNA]</scope>
    <source>
        <strain evidence="2">A17</strain>
        <strain evidence="3 4">cv. Jemalong A17</strain>
    </source>
</reference>
<protein>
    <submittedName>
        <fullName evidence="2 3">Uncharacterized protein</fullName>
    </submittedName>
</protein>
<dbReference type="Proteomes" id="UP000002051">
    <property type="component" value="Unassembled WGS sequence"/>
</dbReference>
<evidence type="ECO:0000313" key="3">
    <source>
        <dbReference type="EnsemblPlants" id="KEH24013"/>
    </source>
</evidence>
<reference evidence="3" key="3">
    <citation type="submission" date="2015-04" db="UniProtKB">
        <authorList>
            <consortium name="EnsemblPlants"/>
        </authorList>
    </citation>
    <scope>IDENTIFICATION</scope>
    <source>
        <strain evidence="3">cv. Jemalong A17</strain>
    </source>
</reference>